<organism evidence="1 2">
    <name type="scientific">Sulfobacillus acidophilus</name>
    <dbReference type="NCBI Taxonomy" id="53633"/>
    <lineage>
        <taxon>Bacteria</taxon>
        <taxon>Bacillati</taxon>
        <taxon>Bacillota</taxon>
        <taxon>Clostridia</taxon>
        <taxon>Eubacteriales</taxon>
        <taxon>Clostridiales Family XVII. Incertae Sedis</taxon>
        <taxon>Sulfobacillus</taxon>
    </lineage>
</organism>
<dbReference type="EMBL" id="PXYV01000078">
    <property type="protein sequence ID" value="PSR20197.1"/>
    <property type="molecule type" value="Genomic_DNA"/>
</dbReference>
<accession>A0A2T2WD86</accession>
<evidence type="ECO:0000313" key="2">
    <source>
        <dbReference type="Proteomes" id="UP000241848"/>
    </source>
</evidence>
<dbReference type="Proteomes" id="UP000241848">
    <property type="component" value="Unassembled WGS sequence"/>
</dbReference>
<sequence length="61" mass="6778">MYPTGNEQLRWAIRVLNRGVRVFLKVMGKGIDFEVAGVVLAACDLADGSRDDDVRRVSKGR</sequence>
<comment type="caution">
    <text evidence="1">The sequence shown here is derived from an EMBL/GenBank/DDBJ whole genome shotgun (WGS) entry which is preliminary data.</text>
</comment>
<proteinExistence type="predicted"/>
<reference evidence="1 2" key="1">
    <citation type="journal article" date="2014" name="BMC Genomics">
        <title>Comparison of environmental and isolate Sulfobacillus genomes reveals diverse carbon, sulfur, nitrogen, and hydrogen metabolisms.</title>
        <authorList>
            <person name="Justice N.B."/>
            <person name="Norman A."/>
            <person name="Brown C.T."/>
            <person name="Singh A."/>
            <person name="Thomas B.C."/>
            <person name="Banfield J.F."/>
        </authorList>
    </citation>
    <scope>NUCLEOTIDE SEQUENCE [LARGE SCALE GENOMIC DNA]</scope>
    <source>
        <strain evidence="1">AMDSBA3</strain>
    </source>
</reference>
<name>A0A2T2WD86_9FIRM</name>
<evidence type="ECO:0000313" key="1">
    <source>
        <dbReference type="EMBL" id="PSR20197.1"/>
    </source>
</evidence>
<gene>
    <name evidence="1" type="ORF">C7B45_16050</name>
</gene>
<dbReference type="AlphaFoldDB" id="A0A2T2WD86"/>
<protein>
    <submittedName>
        <fullName evidence="1">Uncharacterized protein</fullName>
    </submittedName>
</protein>